<dbReference type="AlphaFoldDB" id="A0A1B8H8A9"/>
<sequence length="89" mass="10181">MKGKGTTLTDLNEAYRNQGRHIAVRYIRAQSSFFKGKTDSIFFECYCAAEKHQPRGRAYQRIMSLENAAITKCFAELQRAIKDGTNELD</sequence>
<evidence type="ECO:0000313" key="2">
    <source>
        <dbReference type="Proteomes" id="UP000092377"/>
    </source>
</evidence>
<protein>
    <submittedName>
        <fullName evidence="1">Uncharacterized protein</fullName>
    </submittedName>
</protein>
<organism evidence="1 2">
    <name type="scientific">Morganella psychrotolerans</name>
    <dbReference type="NCBI Taxonomy" id="368603"/>
    <lineage>
        <taxon>Bacteria</taxon>
        <taxon>Pseudomonadati</taxon>
        <taxon>Pseudomonadota</taxon>
        <taxon>Gammaproteobacteria</taxon>
        <taxon>Enterobacterales</taxon>
        <taxon>Morganellaceae</taxon>
        <taxon>Morganella</taxon>
    </lineage>
</organism>
<dbReference type="EMBL" id="LZEY01000036">
    <property type="protein sequence ID" value="OBU05295.1"/>
    <property type="molecule type" value="Genomic_DNA"/>
</dbReference>
<dbReference type="Proteomes" id="UP000092377">
    <property type="component" value="Unassembled WGS sequence"/>
</dbReference>
<comment type="caution">
    <text evidence="1">The sequence shown here is derived from an EMBL/GenBank/DDBJ whole genome shotgun (WGS) entry which is preliminary data.</text>
</comment>
<keyword evidence="2" id="KW-1185">Reference proteome</keyword>
<reference evidence="2" key="1">
    <citation type="submission" date="2016-06" db="EMBL/GenBank/DDBJ databases">
        <authorList>
            <person name="Butler K."/>
        </authorList>
    </citation>
    <scope>NUCLEOTIDE SEQUENCE [LARGE SCALE GENOMIC DNA]</scope>
    <source>
        <strain evidence="2">GCSL-Mp20</strain>
    </source>
</reference>
<name>A0A1B8H8A9_9GAMM</name>
<evidence type="ECO:0000313" key="1">
    <source>
        <dbReference type="EMBL" id="OBU05295.1"/>
    </source>
</evidence>
<proteinExistence type="predicted"/>
<accession>A0A1B8H8A9</accession>
<gene>
    <name evidence="1" type="ORF">AYY18_20090</name>
</gene>